<evidence type="ECO:0000313" key="3">
    <source>
        <dbReference type="Proteomes" id="UP000193711"/>
    </source>
</evidence>
<dbReference type="AlphaFoldDB" id="A0A1X7MUJ7"/>
<dbReference type="InterPro" id="IPR057204">
    <property type="entry name" value="DUF7882"/>
</dbReference>
<proteinExistence type="predicted"/>
<evidence type="ECO:0000259" key="1">
    <source>
        <dbReference type="Pfam" id="PF25355"/>
    </source>
</evidence>
<dbReference type="RefSeq" id="WP_085474748.1">
    <property type="nucleotide sequence ID" value="NZ_FXBM01000001.1"/>
</dbReference>
<reference evidence="3" key="1">
    <citation type="submission" date="2017-04" db="EMBL/GenBank/DDBJ databases">
        <authorList>
            <person name="Varghese N."/>
            <person name="Submissions S."/>
        </authorList>
    </citation>
    <scope>NUCLEOTIDE SEQUENCE [LARGE SCALE GENOMIC DNA]</scope>
    <source>
        <strain evidence="3">VKM Ac-2121</strain>
    </source>
</reference>
<keyword evidence="3" id="KW-1185">Reference proteome</keyword>
<dbReference type="STRING" id="1891671.SAMN06295885_0190"/>
<gene>
    <name evidence="2" type="ORF">SAMN06295885_0190</name>
</gene>
<feature type="domain" description="DUF7882" evidence="1">
    <location>
        <begin position="1"/>
        <end position="97"/>
    </location>
</feature>
<protein>
    <recommendedName>
        <fullName evidence="1">DUF7882 domain-containing protein</fullName>
    </recommendedName>
</protein>
<accession>A0A1X7MUJ7</accession>
<dbReference type="EMBL" id="FXBM01000001">
    <property type="protein sequence ID" value="SMH28523.1"/>
    <property type="molecule type" value="Genomic_DNA"/>
</dbReference>
<dbReference type="Pfam" id="PF25355">
    <property type="entry name" value="DUF7882"/>
    <property type="match status" value="1"/>
</dbReference>
<evidence type="ECO:0000313" key="2">
    <source>
        <dbReference type="EMBL" id="SMH28523.1"/>
    </source>
</evidence>
<name>A0A1X7MUJ7_9MICO</name>
<dbReference type="Proteomes" id="UP000193711">
    <property type="component" value="Unassembled WGS sequence"/>
</dbReference>
<sequence>MGLLIYGPQSLEIDLEDRLLAHLKVAMFTKMRRNESFSLSWSESPATGSGRSSVWVHPTTPLHFRFAGSKRPALNRTWIEQLVAGANNTGEMVVSPEPADDEG</sequence>
<dbReference type="OrthoDB" id="5123855at2"/>
<organism evidence="2 3">
    <name type="scientific">Rathayibacter oskolensis</name>
    <dbReference type="NCBI Taxonomy" id="1891671"/>
    <lineage>
        <taxon>Bacteria</taxon>
        <taxon>Bacillati</taxon>
        <taxon>Actinomycetota</taxon>
        <taxon>Actinomycetes</taxon>
        <taxon>Micrococcales</taxon>
        <taxon>Microbacteriaceae</taxon>
        <taxon>Rathayibacter</taxon>
    </lineage>
</organism>